<dbReference type="EMBL" id="FRFD01000004">
    <property type="protein sequence ID" value="SHO46999.1"/>
    <property type="molecule type" value="Genomic_DNA"/>
</dbReference>
<evidence type="ECO:0000256" key="6">
    <source>
        <dbReference type="SAM" id="MobiDB-lite"/>
    </source>
</evidence>
<protein>
    <submittedName>
        <fullName evidence="8">Raffinose/stachyose/melibiose transport system substrate-binding protein</fullName>
    </submittedName>
</protein>
<evidence type="ECO:0000313" key="9">
    <source>
        <dbReference type="Proteomes" id="UP000184612"/>
    </source>
</evidence>
<evidence type="ECO:0000256" key="4">
    <source>
        <dbReference type="ARBA" id="ARBA00023139"/>
    </source>
</evidence>
<organism evidence="8 9">
    <name type="scientific">Anaerocolumna xylanovorans DSM 12503</name>
    <dbReference type="NCBI Taxonomy" id="1121345"/>
    <lineage>
        <taxon>Bacteria</taxon>
        <taxon>Bacillati</taxon>
        <taxon>Bacillota</taxon>
        <taxon>Clostridia</taxon>
        <taxon>Lachnospirales</taxon>
        <taxon>Lachnospiraceae</taxon>
        <taxon>Anaerocolumna</taxon>
    </lineage>
</organism>
<dbReference type="Gene3D" id="3.40.190.10">
    <property type="entry name" value="Periplasmic binding protein-like II"/>
    <property type="match status" value="2"/>
</dbReference>
<dbReference type="InterPro" id="IPR006059">
    <property type="entry name" value="SBP"/>
</dbReference>
<reference evidence="8 9" key="1">
    <citation type="submission" date="2016-12" db="EMBL/GenBank/DDBJ databases">
        <authorList>
            <person name="Song W.-J."/>
            <person name="Kurnit D.M."/>
        </authorList>
    </citation>
    <scope>NUCLEOTIDE SEQUENCE [LARGE SCALE GENOMIC DNA]</scope>
    <source>
        <strain evidence="8 9">DSM 12503</strain>
    </source>
</reference>
<keyword evidence="5" id="KW-0449">Lipoprotein</keyword>
<dbReference type="OrthoDB" id="1861912at2"/>
<keyword evidence="4" id="KW-0564">Palmitate</keyword>
<keyword evidence="9" id="KW-1185">Reference proteome</keyword>
<gene>
    <name evidence="8" type="ORF">SAMN02745217_01360</name>
</gene>
<evidence type="ECO:0000256" key="5">
    <source>
        <dbReference type="ARBA" id="ARBA00023288"/>
    </source>
</evidence>
<evidence type="ECO:0000256" key="1">
    <source>
        <dbReference type="ARBA" id="ARBA00022475"/>
    </source>
</evidence>
<dbReference type="SUPFAM" id="SSF53850">
    <property type="entry name" value="Periplasmic binding protein-like II"/>
    <property type="match status" value="1"/>
</dbReference>
<name>A0A1M7Y455_9FIRM</name>
<feature type="region of interest" description="Disordered" evidence="6">
    <location>
        <begin position="26"/>
        <end position="50"/>
    </location>
</feature>
<proteinExistence type="predicted"/>
<dbReference type="Pfam" id="PF01547">
    <property type="entry name" value="SBP_bac_1"/>
    <property type="match status" value="1"/>
</dbReference>
<keyword evidence="1" id="KW-1003">Cell membrane</keyword>
<dbReference type="PANTHER" id="PTHR43649:SF33">
    <property type="entry name" value="POLYGALACTURONAN_RHAMNOGALACTURONAN-BINDING PROTEIN YTCQ"/>
    <property type="match status" value="1"/>
</dbReference>
<evidence type="ECO:0000256" key="3">
    <source>
        <dbReference type="ARBA" id="ARBA00023136"/>
    </source>
</evidence>
<dbReference type="PROSITE" id="PS51257">
    <property type="entry name" value="PROKAR_LIPOPROTEIN"/>
    <property type="match status" value="1"/>
</dbReference>
<dbReference type="InterPro" id="IPR050490">
    <property type="entry name" value="Bact_solute-bd_prot1"/>
</dbReference>
<feature type="chain" id="PRO_5039243116" evidence="7">
    <location>
        <begin position="22"/>
        <end position="451"/>
    </location>
</feature>
<accession>A0A1M7Y455</accession>
<feature type="compositionally biased region" description="Basic and acidic residues" evidence="6">
    <location>
        <begin position="38"/>
        <end position="50"/>
    </location>
</feature>
<evidence type="ECO:0000256" key="2">
    <source>
        <dbReference type="ARBA" id="ARBA00022729"/>
    </source>
</evidence>
<keyword evidence="2 7" id="KW-0732">Signal</keyword>
<evidence type="ECO:0000313" key="8">
    <source>
        <dbReference type="EMBL" id="SHO46999.1"/>
    </source>
</evidence>
<dbReference type="PANTHER" id="PTHR43649">
    <property type="entry name" value="ARABINOSE-BINDING PROTEIN-RELATED"/>
    <property type="match status" value="1"/>
</dbReference>
<dbReference type="STRING" id="1121345.SAMN02745217_01360"/>
<evidence type="ECO:0000256" key="7">
    <source>
        <dbReference type="SAM" id="SignalP"/>
    </source>
</evidence>
<dbReference type="RefSeq" id="WP_073588092.1">
    <property type="nucleotide sequence ID" value="NZ_FRFD01000004.1"/>
</dbReference>
<dbReference type="AlphaFoldDB" id="A0A1M7Y455"/>
<keyword evidence="3" id="KW-0472">Membrane</keyword>
<sequence>MKRKKLLSIMLSLVLIIGLLAGCSTSKKDDTQGTTEGTTKEAKAEDPTAADTKKEHVNLKFFTGKIETIDVMNEIINDFNASQDRITVEQEYQKDASNIIKIKFAADQVPDIMTTYEQGFADEDKYLDLSDQSQWWSRLTPAMKDMCTDVDSGKQYRICTNMTMAGIFYNKEIFKELGLEVASNWNDFMANLETIKEKKPDVTPFFIFGNEAWHLGHLIEFIPQGYIKATYGTVEAKKAFLDNDKSKLNFGAPDGALATFAGNLLDMQAKGLINSDVLTATSDNCIQDFANGKAAMFSNGMWCLSSILEANPDMESNIGFAPYPAYMEGSKPVILSAEDSGYSISSTTKYKDEAIEFLNFLYKAENQKKYSEALKSPSAFTDVNASWASEGIVTEVNNALNSAVHIGFTNEKPAGFSGDDAGRMVQELLAGGYSAADFAKAFEEAWDAGMK</sequence>
<dbReference type="Proteomes" id="UP000184612">
    <property type="component" value="Unassembled WGS sequence"/>
</dbReference>
<feature type="signal peptide" evidence="7">
    <location>
        <begin position="1"/>
        <end position="21"/>
    </location>
</feature>